<accession>A0A0E2HGT7</accession>
<dbReference type="GO" id="GO:0022857">
    <property type="term" value="F:transmembrane transporter activity"/>
    <property type="evidence" value="ECO:0007669"/>
    <property type="project" value="InterPro"/>
</dbReference>
<keyword evidence="4 7" id="KW-0812">Transmembrane</keyword>
<dbReference type="PANTHER" id="PTHR42770:SF15">
    <property type="entry name" value="GLUTAMATE_GAMMA-AMINOBUTYRATE ANTIPORTER-RELATED"/>
    <property type="match status" value="1"/>
</dbReference>
<feature type="transmembrane region" description="Helical" evidence="7">
    <location>
        <begin position="402"/>
        <end position="423"/>
    </location>
</feature>
<dbReference type="PATRIC" id="fig|999408.3.peg.5418"/>
<evidence type="ECO:0008006" key="10">
    <source>
        <dbReference type="Google" id="ProtNLM"/>
    </source>
</evidence>
<feature type="transmembrane region" description="Helical" evidence="7">
    <location>
        <begin position="232"/>
        <end position="258"/>
    </location>
</feature>
<proteinExistence type="predicted"/>
<feature type="transmembrane region" description="Helical" evidence="7">
    <location>
        <begin position="159"/>
        <end position="181"/>
    </location>
</feature>
<feature type="transmembrane region" description="Helical" evidence="7">
    <location>
        <begin position="94"/>
        <end position="119"/>
    </location>
</feature>
<organism evidence="8 9">
    <name type="scientific">[Clostridium] clostridioforme 90A8</name>
    <dbReference type="NCBI Taxonomy" id="999408"/>
    <lineage>
        <taxon>Bacteria</taxon>
        <taxon>Bacillati</taxon>
        <taxon>Bacillota</taxon>
        <taxon>Clostridia</taxon>
        <taxon>Lachnospirales</taxon>
        <taxon>Lachnospiraceae</taxon>
        <taxon>Enterocloster</taxon>
    </lineage>
</organism>
<dbReference type="PANTHER" id="PTHR42770">
    <property type="entry name" value="AMINO ACID TRANSPORTER-RELATED"/>
    <property type="match status" value="1"/>
</dbReference>
<feature type="transmembrane region" description="Helical" evidence="7">
    <location>
        <begin position="278"/>
        <end position="298"/>
    </location>
</feature>
<dbReference type="GO" id="GO:0005886">
    <property type="term" value="C:plasma membrane"/>
    <property type="evidence" value="ECO:0007669"/>
    <property type="project" value="UniProtKB-SubCell"/>
</dbReference>
<evidence type="ECO:0000256" key="4">
    <source>
        <dbReference type="ARBA" id="ARBA00022692"/>
    </source>
</evidence>
<gene>
    <name evidence="8" type="ORF">HMPREF1090_05033</name>
</gene>
<reference evidence="8 9" key="1">
    <citation type="submission" date="2013-01" db="EMBL/GenBank/DDBJ databases">
        <title>The Genome Sequence of Clostridium clostridioforme 90A8.</title>
        <authorList>
            <consortium name="The Broad Institute Genome Sequencing Platform"/>
            <person name="Earl A."/>
            <person name="Ward D."/>
            <person name="Feldgarden M."/>
            <person name="Gevers D."/>
            <person name="Courvalin P."/>
            <person name="Lambert T."/>
            <person name="Walker B."/>
            <person name="Young S.K."/>
            <person name="Zeng Q."/>
            <person name="Gargeya S."/>
            <person name="Fitzgerald M."/>
            <person name="Haas B."/>
            <person name="Abouelleil A."/>
            <person name="Alvarado L."/>
            <person name="Arachchi H.M."/>
            <person name="Berlin A.M."/>
            <person name="Chapman S.B."/>
            <person name="Dewar J."/>
            <person name="Goldberg J."/>
            <person name="Griggs A."/>
            <person name="Gujja S."/>
            <person name="Hansen M."/>
            <person name="Howarth C."/>
            <person name="Imamovic A."/>
            <person name="Larimer J."/>
            <person name="McCowan C."/>
            <person name="Murphy C."/>
            <person name="Neiman D."/>
            <person name="Pearson M."/>
            <person name="Priest M."/>
            <person name="Roberts A."/>
            <person name="Saif S."/>
            <person name="Shea T."/>
            <person name="Sisk P."/>
            <person name="Sykes S."/>
            <person name="Wortman J."/>
            <person name="Nusbaum C."/>
            <person name="Birren B."/>
        </authorList>
    </citation>
    <scope>NUCLEOTIDE SEQUENCE [LARGE SCALE GENOMIC DNA]</scope>
    <source>
        <strain evidence="8 9">90A8</strain>
    </source>
</reference>
<feature type="transmembrane region" description="Helical" evidence="7">
    <location>
        <begin position="201"/>
        <end position="220"/>
    </location>
</feature>
<sequence length="480" mass="51968">MAENTRPETQGKKKFKLTDAILSVICVVFVAEAAAPVAAIGNSQYFWWIFLMLTFLLPYGLIASELGTTYDGEGGLYDWVRKAFGAKWGTRVSWYYWINFPLWMASLAVMCPNMFSIVIGHPIGVIPSLIIELAFIWVIVAISFFPVCDSVWILNGAALIKVLLAVIVGGLGIYGAVTHGVANQYTAASLMPSFDAKSLSFISVILFNFLGFEVVCTFADNMENPKKQIPQAIVSGGLVIAAIYIFSAFGIGVAIPTAEVSTSSGLIDSLQLLTGKTGSLFISVMAVMFVLTLFGNMISWSLGVNNVASYAAEQRDMPEVFAKKSVKNSMPVGAAMMNGIVASVVVILAPILPNQDLFWSFFALNLVMFLLAYLPVFPAFLRLRSIDPETERPFKVGGSKTFLRLLAALPMIMIVISLIFIAVPMSFDAQTLNEVLPITIGSVVFVGIGEMLAAGKCKVTKAGTAAGMKKAAETERKRTW</sequence>
<evidence type="ECO:0000256" key="5">
    <source>
        <dbReference type="ARBA" id="ARBA00022989"/>
    </source>
</evidence>
<feature type="transmembrane region" description="Helical" evidence="7">
    <location>
        <begin position="45"/>
        <end position="62"/>
    </location>
</feature>
<feature type="transmembrane region" description="Helical" evidence="7">
    <location>
        <begin position="125"/>
        <end position="147"/>
    </location>
</feature>
<feature type="transmembrane region" description="Helical" evidence="7">
    <location>
        <begin position="358"/>
        <end position="381"/>
    </location>
</feature>
<comment type="subcellular location">
    <subcellularLocation>
        <location evidence="1">Cell membrane</location>
        <topology evidence="1">Multi-pass membrane protein</topology>
    </subcellularLocation>
</comment>
<dbReference type="Gene3D" id="1.20.1740.10">
    <property type="entry name" value="Amino acid/polyamine transporter I"/>
    <property type="match status" value="1"/>
</dbReference>
<name>A0A0E2HGT7_9FIRM</name>
<dbReference type="Pfam" id="PF13520">
    <property type="entry name" value="AA_permease_2"/>
    <property type="match status" value="1"/>
</dbReference>
<keyword evidence="3" id="KW-1003">Cell membrane</keyword>
<dbReference type="AlphaFoldDB" id="A0A0E2HGT7"/>
<feature type="transmembrane region" description="Helical" evidence="7">
    <location>
        <begin position="332"/>
        <end position="352"/>
    </location>
</feature>
<protein>
    <recommendedName>
        <fullName evidence="10">Amino acid permease</fullName>
    </recommendedName>
</protein>
<dbReference type="RefSeq" id="WP_002594568.1">
    <property type="nucleotide sequence ID" value="NZ_KB850991.1"/>
</dbReference>
<keyword evidence="5 7" id="KW-1133">Transmembrane helix</keyword>
<dbReference type="PIRSF" id="PIRSF006060">
    <property type="entry name" value="AA_transporter"/>
    <property type="match status" value="1"/>
</dbReference>
<dbReference type="InterPro" id="IPR002293">
    <property type="entry name" value="AA/rel_permease1"/>
</dbReference>
<evidence type="ECO:0000256" key="2">
    <source>
        <dbReference type="ARBA" id="ARBA00022448"/>
    </source>
</evidence>
<keyword evidence="6 7" id="KW-0472">Membrane</keyword>
<dbReference type="InterPro" id="IPR050367">
    <property type="entry name" value="APC_superfamily"/>
</dbReference>
<evidence type="ECO:0000256" key="3">
    <source>
        <dbReference type="ARBA" id="ARBA00022475"/>
    </source>
</evidence>
<evidence type="ECO:0000256" key="1">
    <source>
        <dbReference type="ARBA" id="ARBA00004651"/>
    </source>
</evidence>
<dbReference type="HOGENOM" id="CLU_020854_1_0_9"/>
<keyword evidence="2" id="KW-0813">Transport</keyword>
<dbReference type="Proteomes" id="UP000013085">
    <property type="component" value="Unassembled WGS sequence"/>
</dbReference>
<feature type="transmembrane region" description="Helical" evidence="7">
    <location>
        <begin position="435"/>
        <end position="453"/>
    </location>
</feature>
<comment type="caution">
    <text evidence="8">The sequence shown here is derived from an EMBL/GenBank/DDBJ whole genome shotgun (WGS) entry which is preliminary data.</text>
</comment>
<evidence type="ECO:0000313" key="9">
    <source>
        <dbReference type="Proteomes" id="UP000013085"/>
    </source>
</evidence>
<dbReference type="GeneID" id="57963418"/>
<evidence type="ECO:0000313" key="8">
    <source>
        <dbReference type="EMBL" id="ENZ08040.1"/>
    </source>
</evidence>
<dbReference type="EMBL" id="AGYR01000064">
    <property type="protein sequence ID" value="ENZ08040.1"/>
    <property type="molecule type" value="Genomic_DNA"/>
</dbReference>
<feature type="transmembrane region" description="Helical" evidence="7">
    <location>
        <begin position="20"/>
        <end position="39"/>
    </location>
</feature>
<evidence type="ECO:0000256" key="7">
    <source>
        <dbReference type="SAM" id="Phobius"/>
    </source>
</evidence>
<evidence type="ECO:0000256" key="6">
    <source>
        <dbReference type="ARBA" id="ARBA00023136"/>
    </source>
</evidence>